<feature type="non-terminal residue" evidence="2">
    <location>
        <position position="70"/>
    </location>
</feature>
<proteinExistence type="predicted"/>
<dbReference type="EMBL" id="JADNRY010000051">
    <property type="protein sequence ID" value="KAF9069397.1"/>
    <property type="molecule type" value="Genomic_DNA"/>
</dbReference>
<keyword evidence="1" id="KW-0472">Membrane</keyword>
<protein>
    <submittedName>
        <fullName evidence="2">Uncharacterized protein</fullName>
    </submittedName>
</protein>
<sequence>MDFFADILCFHTYTFVYNFFMSFALSVFFLLCPSVSLSPCRVLSVAFHICIIVYGLSMQPSFLFFQVSTM</sequence>
<dbReference type="Proteomes" id="UP000772434">
    <property type="component" value="Unassembled WGS sequence"/>
</dbReference>
<comment type="caution">
    <text evidence="2">The sequence shown here is derived from an EMBL/GenBank/DDBJ whole genome shotgun (WGS) entry which is preliminary data.</text>
</comment>
<feature type="transmembrane region" description="Helical" evidence="1">
    <location>
        <begin position="43"/>
        <end position="65"/>
    </location>
</feature>
<keyword evidence="1" id="KW-0812">Transmembrane</keyword>
<dbReference type="AlphaFoldDB" id="A0A9P5PUI5"/>
<name>A0A9P5PUI5_9AGAR</name>
<evidence type="ECO:0000313" key="3">
    <source>
        <dbReference type="Proteomes" id="UP000772434"/>
    </source>
</evidence>
<evidence type="ECO:0000256" key="1">
    <source>
        <dbReference type="SAM" id="Phobius"/>
    </source>
</evidence>
<accession>A0A9P5PUI5</accession>
<keyword evidence="3" id="KW-1185">Reference proteome</keyword>
<gene>
    <name evidence="2" type="ORF">BDP27DRAFT_1325574</name>
</gene>
<feature type="transmembrane region" description="Helical" evidence="1">
    <location>
        <begin position="12"/>
        <end position="31"/>
    </location>
</feature>
<reference evidence="2" key="1">
    <citation type="submission" date="2020-11" db="EMBL/GenBank/DDBJ databases">
        <authorList>
            <consortium name="DOE Joint Genome Institute"/>
            <person name="Ahrendt S."/>
            <person name="Riley R."/>
            <person name="Andreopoulos W."/>
            <person name="Labutti K."/>
            <person name="Pangilinan J."/>
            <person name="Ruiz-Duenas F.J."/>
            <person name="Barrasa J.M."/>
            <person name="Sanchez-Garcia M."/>
            <person name="Camarero S."/>
            <person name="Miyauchi S."/>
            <person name="Serrano A."/>
            <person name="Linde D."/>
            <person name="Babiker R."/>
            <person name="Drula E."/>
            <person name="Ayuso-Fernandez I."/>
            <person name="Pacheco R."/>
            <person name="Padilla G."/>
            <person name="Ferreira P."/>
            <person name="Barriuso J."/>
            <person name="Kellner H."/>
            <person name="Castanera R."/>
            <person name="Alfaro M."/>
            <person name="Ramirez L."/>
            <person name="Pisabarro A.G."/>
            <person name="Kuo A."/>
            <person name="Tritt A."/>
            <person name="Lipzen A."/>
            <person name="He G."/>
            <person name="Yan M."/>
            <person name="Ng V."/>
            <person name="Cullen D."/>
            <person name="Martin F."/>
            <person name="Rosso M.-N."/>
            <person name="Henrissat B."/>
            <person name="Hibbett D."/>
            <person name="Martinez A.T."/>
            <person name="Grigoriev I.V."/>
        </authorList>
    </citation>
    <scope>NUCLEOTIDE SEQUENCE</scope>
    <source>
        <strain evidence="2">AH 40177</strain>
    </source>
</reference>
<evidence type="ECO:0000313" key="2">
    <source>
        <dbReference type="EMBL" id="KAF9069397.1"/>
    </source>
</evidence>
<keyword evidence="1" id="KW-1133">Transmembrane helix</keyword>
<organism evidence="2 3">
    <name type="scientific">Rhodocollybia butyracea</name>
    <dbReference type="NCBI Taxonomy" id="206335"/>
    <lineage>
        <taxon>Eukaryota</taxon>
        <taxon>Fungi</taxon>
        <taxon>Dikarya</taxon>
        <taxon>Basidiomycota</taxon>
        <taxon>Agaricomycotina</taxon>
        <taxon>Agaricomycetes</taxon>
        <taxon>Agaricomycetidae</taxon>
        <taxon>Agaricales</taxon>
        <taxon>Marasmiineae</taxon>
        <taxon>Omphalotaceae</taxon>
        <taxon>Rhodocollybia</taxon>
    </lineage>
</organism>